<dbReference type="OrthoDB" id="1049195at2759"/>
<dbReference type="InterPro" id="IPR012677">
    <property type="entry name" value="Nucleotide-bd_a/b_plait_sf"/>
</dbReference>
<dbReference type="InterPro" id="IPR035979">
    <property type="entry name" value="RBD_domain_sf"/>
</dbReference>
<feature type="region of interest" description="Disordered" evidence="3">
    <location>
        <begin position="215"/>
        <end position="267"/>
    </location>
</feature>
<dbReference type="AlphaFoldDB" id="A0A8H2VCI1"/>
<dbReference type="InterPro" id="IPR000504">
    <property type="entry name" value="RRM_dom"/>
</dbReference>
<name>A0A8H2VCI1_9SACH</name>
<evidence type="ECO:0000256" key="2">
    <source>
        <dbReference type="PROSITE-ProRule" id="PRU00176"/>
    </source>
</evidence>
<feature type="region of interest" description="Disordered" evidence="3">
    <location>
        <begin position="1"/>
        <end position="125"/>
    </location>
</feature>
<feature type="domain" description="RRM" evidence="4">
    <location>
        <begin position="268"/>
        <end position="345"/>
    </location>
</feature>
<dbReference type="PANTHER" id="PTHR23003:SF3">
    <property type="entry name" value="FI21236P1-RELATED"/>
    <property type="match status" value="1"/>
</dbReference>
<feature type="domain" description="RRM" evidence="4">
    <location>
        <begin position="392"/>
        <end position="469"/>
    </location>
</feature>
<feature type="domain" description="RRM" evidence="4">
    <location>
        <begin position="149"/>
        <end position="225"/>
    </location>
</feature>
<dbReference type="InterPro" id="IPR050374">
    <property type="entry name" value="RRT5_SRSF_SR"/>
</dbReference>
<dbReference type="Proteomes" id="UP000644660">
    <property type="component" value="Unassembled WGS sequence"/>
</dbReference>
<reference evidence="5 6" key="1">
    <citation type="submission" date="2020-05" db="EMBL/GenBank/DDBJ databases">
        <authorList>
            <person name="Casaregola S."/>
            <person name="Devillers H."/>
            <person name="Grondin C."/>
        </authorList>
    </citation>
    <scope>NUCLEOTIDE SEQUENCE [LARGE SCALE GENOMIC DNA]</scope>
    <source>
        <strain evidence="5 6">CLIB 1767</strain>
    </source>
</reference>
<evidence type="ECO:0000256" key="1">
    <source>
        <dbReference type="ARBA" id="ARBA00022884"/>
    </source>
</evidence>
<evidence type="ECO:0000313" key="6">
    <source>
        <dbReference type="Proteomes" id="UP000644660"/>
    </source>
</evidence>
<dbReference type="PANTHER" id="PTHR23003">
    <property type="entry name" value="RNA RECOGNITION MOTIF RRM DOMAIN CONTAINING PROTEIN"/>
    <property type="match status" value="1"/>
</dbReference>
<dbReference type="GO" id="GO:0005737">
    <property type="term" value="C:cytoplasm"/>
    <property type="evidence" value="ECO:0007669"/>
    <property type="project" value="TreeGrafter"/>
</dbReference>
<dbReference type="GeneID" id="64855919"/>
<proteinExistence type="predicted"/>
<keyword evidence="6" id="KW-1185">Reference proteome</keyword>
<feature type="compositionally biased region" description="Basic and acidic residues" evidence="3">
    <location>
        <begin position="1"/>
        <end position="12"/>
    </location>
</feature>
<accession>A0A8H2VCI1</accession>
<feature type="compositionally biased region" description="Low complexity" evidence="3">
    <location>
        <begin position="359"/>
        <end position="378"/>
    </location>
</feature>
<feature type="compositionally biased region" description="Basic and acidic residues" evidence="3">
    <location>
        <begin position="79"/>
        <end position="88"/>
    </location>
</feature>
<dbReference type="GO" id="GO:0003729">
    <property type="term" value="F:mRNA binding"/>
    <property type="evidence" value="ECO:0007669"/>
    <property type="project" value="TreeGrafter"/>
</dbReference>
<feature type="region of interest" description="Disordered" evidence="3">
    <location>
        <begin position="359"/>
        <end position="381"/>
    </location>
</feature>
<dbReference type="SUPFAM" id="SSF54928">
    <property type="entry name" value="RNA-binding domain, RBD"/>
    <property type="match status" value="2"/>
</dbReference>
<sequence>MSGTERDSEYNNRGRSRSPVRRHNHNDNYDNNDSNNNDNRNSYGGDRRNNNNNNGGGRRRRQDNNDSYRGSRYNNGNESRGRFNDNENRNNNSNSRYGGRDDYGRGRSNSGYENDRRNSRFTQKGDYGPVLARELDSTYDEKVNRNYANSIFVGNLTYDCTPDDLRDFFSSVGEVVRADIITSRGHHRGMGTVEYTNPQDVDEAIRKFDSSEFMNRPIFVRQDNPPPESNRDRNGGRNNQQRRQPEERSQYQQQQQQNPRQRQRLPSFEVIINNLPRSINWQALKDMFKECGNVTRADVELDSNGYSTGVGKVILTKQADLDDAIKRYNGYQIEGSVLSVVPGRASGPVSEIHNRYDNTTTTTATTNGNSNNHTSASSFSADGYEANGPRSNFIFCSNLPESTDRKDLYDLFETMGKLTNAELKRGANNEPTGIAVVEYENIDDADVCVERLDKYNYGGCDLGISYAVKR</sequence>
<evidence type="ECO:0000256" key="3">
    <source>
        <dbReference type="SAM" id="MobiDB-lite"/>
    </source>
</evidence>
<dbReference type="GO" id="GO:0006397">
    <property type="term" value="P:mRNA processing"/>
    <property type="evidence" value="ECO:0007669"/>
    <property type="project" value="UniProtKB-KW"/>
</dbReference>
<dbReference type="EMBL" id="CAEFZW010000002">
    <property type="protein sequence ID" value="CAB4252780.1"/>
    <property type="molecule type" value="Genomic_DNA"/>
</dbReference>
<evidence type="ECO:0000259" key="4">
    <source>
        <dbReference type="PROSITE" id="PS50102"/>
    </source>
</evidence>
<keyword evidence="1 2" id="KW-0694">RNA-binding</keyword>
<dbReference type="Gene3D" id="3.30.70.330">
    <property type="match status" value="3"/>
</dbReference>
<dbReference type="CDD" id="cd21605">
    <property type="entry name" value="RRM1_HRB1_GBP2"/>
    <property type="match status" value="1"/>
</dbReference>
<gene>
    <name evidence="5" type="ORF">KABA2_02S04268</name>
</gene>
<feature type="compositionally biased region" description="Basic residues" evidence="3">
    <location>
        <begin position="14"/>
        <end position="24"/>
    </location>
</feature>
<organism evidence="5 6">
    <name type="scientific">Maudiozyma barnettii</name>
    <dbReference type="NCBI Taxonomy" id="61262"/>
    <lineage>
        <taxon>Eukaryota</taxon>
        <taxon>Fungi</taxon>
        <taxon>Dikarya</taxon>
        <taxon>Ascomycota</taxon>
        <taxon>Saccharomycotina</taxon>
        <taxon>Saccharomycetes</taxon>
        <taxon>Saccharomycetales</taxon>
        <taxon>Saccharomycetaceae</taxon>
        <taxon>Maudiozyma</taxon>
    </lineage>
</organism>
<feature type="compositionally biased region" description="Low complexity" evidence="3">
    <location>
        <begin position="250"/>
        <end position="260"/>
    </location>
</feature>
<dbReference type="PROSITE" id="PS50102">
    <property type="entry name" value="RRM"/>
    <property type="match status" value="3"/>
</dbReference>
<protein>
    <submittedName>
        <fullName evidence="5">Similar to Saccharomyces cerevisiae YCL011C GBP2 Poly(A+) RNA-binding protein, involved in the export of mRNAs from the nucleus to the cytoplasm</fullName>
    </submittedName>
</protein>
<dbReference type="SMART" id="SM00360">
    <property type="entry name" value="RRM"/>
    <property type="match status" value="3"/>
</dbReference>
<dbReference type="Pfam" id="PF00076">
    <property type="entry name" value="RRM_1"/>
    <property type="match status" value="3"/>
</dbReference>
<dbReference type="RefSeq" id="XP_041404818.1">
    <property type="nucleotide sequence ID" value="XM_041548884.1"/>
</dbReference>
<evidence type="ECO:0000313" key="5">
    <source>
        <dbReference type="EMBL" id="CAB4252780.1"/>
    </source>
</evidence>
<feature type="compositionally biased region" description="Low complexity" evidence="3">
    <location>
        <begin position="29"/>
        <end position="44"/>
    </location>
</feature>
<comment type="caution">
    <text evidence="5">The sequence shown here is derived from an EMBL/GenBank/DDBJ whole genome shotgun (WGS) entry which is preliminary data.</text>
</comment>
<dbReference type="GO" id="GO:0005634">
    <property type="term" value="C:nucleus"/>
    <property type="evidence" value="ECO:0007669"/>
    <property type="project" value="UniProtKB-SubCell"/>
</dbReference>